<reference evidence="2 3" key="1">
    <citation type="submission" date="2019-09" db="EMBL/GenBank/DDBJ databases">
        <authorList>
            <person name="Chandra G."/>
            <person name="Truman W A."/>
        </authorList>
    </citation>
    <scope>NUCLEOTIDE SEQUENCE [LARGE SCALE GENOMIC DNA]</scope>
    <source>
        <strain evidence="2">PS685</strain>
    </source>
</reference>
<protein>
    <recommendedName>
        <fullName evidence="4">DNA recombinase</fullName>
    </recommendedName>
</protein>
<gene>
    <name evidence="2" type="ORF">PS685_00114</name>
</gene>
<dbReference type="GO" id="GO:0003677">
    <property type="term" value="F:DNA binding"/>
    <property type="evidence" value="ECO:0007669"/>
    <property type="project" value="InterPro"/>
</dbReference>
<evidence type="ECO:0008006" key="4">
    <source>
        <dbReference type="Google" id="ProtNLM"/>
    </source>
</evidence>
<feature type="compositionally biased region" description="Acidic residues" evidence="1">
    <location>
        <begin position="309"/>
        <end position="321"/>
    </location>
</feature>
<dbReference type="InterPro" id="IPR018330">
    <property type="entry name" value="RecT_fam"/>
</dbReference>
<dbReference type="Proteomes" id="UP000326437">
    <property type="component" value="Unassembled WGS sequence"/>
</dbReference>
<dbReference type="InterPro" id="IPR004590">
    <property type="entry name" value="ssDNA_annealing_RecT"/>
</dbReference>
<sequence>MNNDLAVVSQDIYACRDAFLAVQAEPSLNFDREANFAIQILEGNSYTLKVALQNRQAVIDAVTNIASIGLSLNPAKKQAYFVPRKGKICLDISYMGLMDLAMSTGSVRWGQAKLVYESDTFELNGVDQPPTHKTKPFAPDRGMVIGVYVVIKTSDGDYLTHPMSMAEVIAIRDRSEAWKAYVKDNSKLCPWVTDPGEMTKKTCVKQAYKYWPKTDRLENAIHYLNTETDEGLKQAQVTPQVDHGLTQHWVAQANAAATPEALTEVWKAGVAAINEVKDMASYDAFKAAVVARGTELKAASVDAEPQSAADEEEIEFAEVNP</sequence>
<evidence type="ECO:0000256" key="1">
    <source>
        <dbReference type="SAM" id="MobiDB-lite"/>
    </source>
</evidence>
<dbReference type="EMBL" id="CABVHO010000001">
    <property type="protein sequence ID" value="VVN49877.1"/>
    <property type="molecule type" value="Genomic_DNA"/>
</dbReference>
<name>A0A5E6YA87_PSEFL</name>
<evidence type="ECO:0000313" key="2">
    <source>
        <dbReference type="EMBL" id="VVN49877.1"/>
    </source>
</evidence>
<organism evidence="2 3">
    <name type="scientific">Pseudomonas fluorescens</name>
    <dbReference type="NCBI Taxonomy" id="294"/>
    <lineage>
        <taxon>Bacteria</taxon>
        <taxon>Pseudomonadati</taxon>
        <taxon>Pseudomonadota</taxon>
        <taxon>Gammaproteobacteria</taxon>
        <taxon>Pseudomonadales</taxon>
        <taxon>Pseudomonadaceae</taxon>
        <taxon>Pseudomonas</taxon>
    </lineage>
</organism>
<proteinExistence type="predicted"/>
<dbReference type="RefSeq" id="WP_150628006.1">
    <property type="nucleotide sequence ID" value="NZ_CABVHO010000001.1"/>
</dbReference>
<evidence type="ECO:0000313" key="3">
    <source>
        <dbReference type="Proteomes" id="UP000326437"/>
    </source>
</evidence>
<dbReference type="OrthoDB" id="5124088at2"/>
<dbReference type="Pfam" id="PF03837">
    <property type="entry name" value="RecT"/>
    <property type="match status" value="1"/>
</dbReference>
<feature type="region of interest" description="Disordered" evidence="1">
    <location>
        <begin position="302"/>
        <end position="321"/>
    </location>
</feature>
<dbReference type="AlphaFoldDB" id="A0A5E6YA87"/>
<dbReference type="NCBIfam" id="TIGR00616">
    <property type="entry name" value="rect"/>
    <property type="match status" value="1"/>
</dbReference>
<dbReference type="GO" id="GO:0006259">
    <property type="term" value="P:DNA metabolic process"/>
    <property type="evidence" value="ECO:0007669"/>
    <property type="project" value="InterPro"/>
</dbReference>
<accession>A0A5E6YA87</accession>